<feature type="domain" description="Histidine kinase" evidence="4">
    <location>
        <begin position="404"/>
        <end position="591"/>
    </location>
</feature>
<dbReference type="CDD" id="cd16917">
    <property type="entry name" value="HATPase_UhpB-NarQ-NarX-like"/>
    <property type="match status" value="1"/>
</dbReference>
<dbReference type="Gene3D" id="3.30.565.10">
    <property type="entry name" value="Histidine kinase-like ATPase, C-terminal domain"/>
    <property type="match status" value="1"/>
</dbReference>
<dbReference type="SMART" id="SM00086">
    <property type="entry name" value="PAC"/>
    <property type="match status" value="2"/>
</dbReference>
<dbReference type="AlphaFoldDB" id="A0A4Q1CJ51"/>
<dbReference type="NCBIfam" id="TIGR00229">
    <property type="entry name" value="sensory_box"/>
    <property type="match status" value="2"/>
</dbReference>
<dbReference type="SUPFAM" id="SSF55785">
    <property type="entry name" value="PYP-like sensor domain (PAS domain)"/>
    <property type="match status" value="3"/>
</dbReference>
<dbReference type="Pfam" id="PF02518">
    <property type="entry name" value="HATPase_c"/>
    <property type="match status" value="1"/>
</dbReference>
<dbReference type="SMART" id="SM00091">
    <property type="entry name" value="PAS"/>
    <property type="match status" value="3"/>
</dbReference>
<dbReference type="InterPro" id="IPR035965">
    <property type="entry name" value="PAS-like_dom_sf"/>
</dbReference>
<evidence type="ECO:0000259" key="5">
    <source>
        <dbReference type="PROSITE" id="PS50112"/>
    </source>
</evidence>
<sequence>MIFDPSAILTEKICNASEIFFARTDSNLKITEANDHFWSVFGKEAAYKKGTPIYKNTLFNTLENFEELCRSCLQQPGITHNIQVQIKNEQQRWLCIELESVIEQQAVTGISFLGRDITDQKKNEAELLYQVRLLDQISEAVITTDILFNILSWNKAAEDIYHFTKEEMLGRNAFNVFTYNYNNSSKEEAAHDLMEYDCWQGEVDFFRHDDAEHIYLHASVTTVRDQQNAILGYVAVNRNITANKLAEQKRFSHAQQLLDAYAQTSSEGLFIIDETYKLVYVNNAAVRIAELAISTQIKPGDDLMQFTHPKRKHVLQNVLQQVFLGNTVRYEAMYDFFNDQKTHWYTHTITPIANEAGKVLFACAVSTDISKEKQLQQELLLRKEQKRKEILSEIIAAQEKERHRIAFELHENIAQLLAMSKFYMAASDVSEQQQRAGFIVSKAITELQKISYALDPENLKQVGLVETVTLLINNLNKTQNIHIRLFTESYTTLYPCDLEIELAVFRIIQDKLDNIFRYSNAANAEITLSKSQKEIVLCISDDGIGFNINAKEQGFGIKNMYNRSELYNGSLLINTEPGKGCMLTLVIPIHKTTATNK</sequence>
<comment type="caution">
    <text evidence="7">The sequence shown here is derived from an EMBL/GenBank/DDBJ whole genome shotgun (WGS) entry which is preliminary data.</text>
</comment>
<organism evidence="7 8">
    <name type="scientific">Lacibacter luteus</name>
    <dbReference type="NCBI Taxonomy" id="2508719"/>
    <lineage>
        <taxon>Bacteria</taxon>
        <taxon>Pseudomonadati</taxon>
        <taxon>Bacteroidota</taxon>
        <taxon>Chitinophagia</taxon>
        <taxon>Chitinophagales</taxon>
        <taxon>Chitinophagaceae</taxon>
        <taxon>Lacibacter</taxon>
    </lineage>
</organism>
<dbReference type="Pfam" id="PF13426">
    <property type="entry name" value="PAS_9"/>
    <property type="match status" value="3"/>
</dbReference>
<evidence type="ECO:0000256" key="2">
    <source>
        <dbReference type="ARBA" id="ARBA00022777"/>
    </source>
</evidence>
<feature type="domain" description="PAC" evidence="6">
    <location>
        <begin position="326"/>
        <end position="381"/>
    </location>
</feature>
<dbReference type="InterPro" id="IPR001610">
    <property type="entry name" value="PAC"/>
</dbReference>
<dbReference type="CDD" id="cd00130">
    <property type="entry name" value="PAS"/>
    <property type="match status" value="2"/>
</dbReference>
<dbReference type="EMBL" id="SDHW01000002">
    <property type="protein sequence ID" value="RXK60676.1"/>
    <property type="molecule type" value="Genomic_DNA"/>
</dbReference>
<dbReference type="InterPro" id="IPR050482">
    <property type="entry name" value="Sensor_HK_TwoCompSys"/>
</dbReference>
<evidence type="ECO:0000259" key="4">
    <source>
        <dbReference type="PROSITE" id="PS50109"/>
    </source>
</evidence>
<dbReference type="OrthoDB" id="5401121at2"/>
<keyword evidence="1" id="KW-0808">Transferase</keyword>
<dbReference type="InterPro" id="IPR005467">
    <property type="entry name" value="His_kinase_dom"/>
</dbReference>
<name>A0A4Q1CJ51_9BACT</name>
<reference evidence="7 8" key="1">
    <citation type="submission" date="2019-01" db="EMBL/GenBank/DDBJ databases">
        <title>Lacibacter sp. strain TTM-7.</title>
        <authorList>
            <person name="Chen W.-M."/>
        </authorList>
    </citation>
    <scope>NUCLEOTIDE SEQUENCE [LARGE SCALE GENOMIC DNA]</scope>
    <source>
        <strain evidence="7 8">TTM-7</strain>
    </source>
</reference>
<dbReference type="PROSITE" id="PS50109">
    <property type="entry name" value="HIS_KIN"/>
    <property type="match status" value="1"/>
</dbReference>
<dbReference type="InterPro" id="IPR036890">
    <property type="entry name" value="HATPase_C_sf"/>
</dbReference>
<dbReference type="InterPro" id="IPR003594">
    <property type="entry name" value="HATPase_dom"/>
</dbReference>
<dbReference type="GO" id="GO:0016301">
    <property type="term" value="F:kinase activity"/>
    <property type="evidence" value="ECO:0007669"/>
    <property type="project" value="UniProtKB-KW"/>
</dbReference>
<dbReference type="SUPFAM" id="SSF55874">
    <property type="entry name" value="ATPase domain of HSP90 chaperone/DNA topoisomerase II/histidine kinase"/>
    <property type="match status" value="1"/>
</dbReference>
<dbReference type="GO" id="GO:0000160">
    <property type="term" value="P:phosphorelay signal transduction system"/>
    <property type="evidence" value="ECO:0007669"/>
    <property type="project" value="UniProtKB-KW"/>
</dbReference>
<protein>
    <submittedName>
        <fullName evidence="7">PAS domain S-box protein</fullName>
    </submittedName>
</protein>
<gene>
    <name evidence="7" type="ORF">ESA94_09435</name>
</gene>
<dbReference type="InterPro" id="IPR000700">
    <property type="entry name" value="PAS-assoc_C"/>
</dbReference>
<feature type="domain" description="PAC" evidence="6">
    <location>
        <begin position="199"/>
        <end position="252"/>
    </location>
</feature>
<keyword evidence="2" id="KW-0418">Kinase</keyword>
<dbReference type="PROSITE" id="PS50112">
    <property type="entry name" value="PAS"/>
    <property type="match status" value="2"/>
</dbReference>
<dbReference type="Gene3D" id="1.20.5.1930">
    <property type="match status" value="1"/>
</dbReference>
<keyword evidence="3" id="KW-0902">Two-component regulatory system</keyword>
<dbReference type="Gene3D" id="3.30.450.20">
    <property type="entry name" value="PAS domain"/>
    <property type="match status" value="3"/>
</dbReference>
<feature type="domain" description="PAS" evidence="5">
    <location>
        <begin position="132"/>
        <end position="197"/>
    </location>
</feature>
<dbReference type="PROSITE" id="PS50113">
    <property type="entry name" value="PAC"/>
    <property type="match status" value="2"/>
</dbReference>
<evidence type="ECO:0000313" key="8">
    <source>
        <dbReference type="Proteomes" id="UP000290204"/>
    </source>
</evidence>
<evidence type="ECO:0000256" key="1">
    <source>
        <dbReference type="ARBA" id="ARBA00022679"/>
    </source>
</evidence>
<evidence type="ECO:0000259" key="6">
    <source>
        <dbReference type="PROSITE" id="PS50113"/>
    </source>
</evidence>
<dbReference type="RefSeq" id="WP_129130637.1">
    <property type="nucleotide sequence ID" value="NZ_SDHW01000002.1"/>
</dbReference>
<dbReference type="Proteomes" id="UP000290204">
    <property type="component" value="Unassembled WGS sequence"/>
</dbReference>
<accession>A0A4Q1CJ51</accession>
<proteinExistence type="predicted"/>
<dbReference type="InterPro" id="IPR000014">
    <property type="entry name" value="PAS"/>
</dbReference>
<keyword evidence="8" id="KW-1185">Reference proteome</keyword>
<dbReference type="PANTHER" id="PTHR24421">
    <property type="entry name" value="NITRATE/NITRITE SENSOR PROTEIN NARX-RELATED"/>
    <property type="match status" value="1"/>
</dbReference>
<evidence type="ECO:0000256" key="3">
    <source>
        <dbReference type="ARBA" id="ARBA00023012"/>
    </source>
</evidence>
<feature type="domain" description="PAS" evidence="5">
    <location>
        <begin position="254"/>
        <end position="326"/>
    </location>
</feature>
<evidence type="ECO:0000313" key="7">
    <source>
        <dbReference type="EMBL" id="RXK60676.1"/>
    </source>
</evidence>